<evidence type="ECO:0000256" key="2">
    <source>
        <dbReference type="ARBA" id="ARBA00022679"/>
    </source>
</evidence>
<dbReference type="Proteomes" id="UP000018211">
    <property type="component" value="Unassembled WGS sequence"/>
</dbReference>
<reference evidence="6 7" key="1">
    <citation type="journal article" date="2013" name="ISME J.">
        <title>Comparative genomics of pathogenic lineages of Vibrio nigripulchritudo identifies virulence-associated traits.</title>
        <authorList>
            <person name="Goudenege D."/>
            <person name="Labreuche Y."/>
            <person name="Krin E."/>
            <person name="Ansquer D."/>
            <person name="Mangenot S."/>
            <person name="Calteau A."/>
            <person name="Medigue C."/>
            <person name="Mazel D."/>
            <person name="Polz M.F."/>
            <person name="Le Roux F."/>
        </authorList>
    </citation>
    <scope>NUCLEOTIDE SEQUENCE [LARGE SCALE GENOMIC DNA]</scope>
    <source>
        <strain evidence="6 7">SOn1</strain>
    </source>
</reference>
<evidence type="ECO:0000259" key="4">
    <source>
        <dbReference type="Pfam" id="PF00370"/>
    </source>
</evidence>
<dbReference type="PANTHER" id="PTHR43095:SF3">
    <property type="entry name" value="L-XYLULOSE_3-KETO-L-GULONATE KINASE"/>
    <property type="match status" value="1"/>
</dbReference>
<evidence type="ECO:0000256" key="1">
    <source>
        <dbReference type="ARBA" id="ARBA00009156"/>
    </source>
</evidence>
<dbReference type="InterPro" id="IPR043129">
    <property type="entry name" value="ATPase_NBD"/>
</dbReference>
<dbReference type="EMBL" id="CAOF01000120">
    <property type="protein sequence ID" value="CCO47528.1"/>
    <property type="molecule type" value="Genomic_DNA"/>
</dbReference>
<dbReference type="InterPro" id="IPR018485">
    <property type="entry name" value="FGGY_C"/>
</dbReference>
<gene>
    <name evidence="6" type="ORF">VIBNISOn1_30226</name>
</gene>
<accession>A0AAV2VSW6</accession>
<dbReference type="Gene3D" id="3.30.420.40">
    <property type="match status" value="2"/>
</dbReference>
<sequence>MGRYILGLDCGNTAIKAALLDMEGVELASHASTIETLFPHPGHTELNMNRLWQQCCEVIRQVVKETGISGDQIIAIGVSGHGNGAYLLDKRHQPLLGIQSLDSRATDLVADIQSGDKIAEIRELNRQGVWASQTTTLLSWLKQNQPETYHQIGTIFFCKDYLNFCLTGERYTDYSDLSASGLFDFPRHQVSKELLTLMDIQETAKAIPTPVNSDEIIGKLSTQAAEQSGLDAGTPVIAGMIDVIASALGAGVWDENDASIVTGTWSINQVVTNKIPDKRLFMTCLFPDNRYLAIESSATSASNLEWFVQEFFQCEKAQLSAGENIFELCNQLVESVEISETLPLFHPYLYGSGDNGAARGNFFDLAGWHKKAHLLYAVYEGIVFGHLEHVNKLRTANIGFTKALLSGGGARSQFWCQLFADVLNIDIHITQCNEAGAKGVAMAAAHATGQFLSFEEAVKAMRSPVQVFTPEPTHQATLKKRYDRYLQVSDWINHFGTSPQGNKEP</sequence>
<dbReference type="Pfam" id="PF00370">
    <property type="entry name" value="FGGY_N"/>
    <property type="match status" value="1"/>
</dbReference>
<dbReference type="Pfam" id="PF02782">
    <property type="entry name" value="FGGY_C"/>
    <property type="match status" value="1"/>
</dbReference>
<feature type="domain" description="Carbohydrate kinase FGGY N-terminal" evidence="4">
    <location>
        <begin position="4"/>
        <end position="249"/>
    </location>
</feature>
<proteinExistence type="inferred from homology"/>
<comment type="caution">
    <text evidence="6">The sequence shown here is derived from an EMBL/GenBank/DDBJ whole genome shotgun (WGS) entry which is preliminary data.</text>
</comment>
<dbReference type="InterPro" id="IPR050406">
    <property type="entry name" value="FGGY_Carb_Kinase"/>
</dbReference>
<keyword evidence="3 6" id="KW-0418">Kinase</keyword>
<protein>
    <submittedName>
        <fullName evidence="6">L-xylulose kinase</fullName>
        <ecNumber evidence="6">2.7.1.53</ecNumber>
    </submittedName>
</protein>
<dbReference type="AlphaFoldDB" id="A0AAV2VSW6"/>
<dbReference type="PIRSF" id="PIRSF000538">
    <property type="entry name" value="GlpK"/>
    <property type="match status" value="1"/>
</dbReference>
<evidence type="ECO:0000313" key="6">
    <source>
        <dbReference type="EMBL" id="CCO47528.1"/>
    </source>
</evidence>
<dbReference type="CDD" id="cd07802">
    <property type="entry name" value="ASKHA_NBD_FGGY_EcLyxK-like"/>
    <property type="match status" value="1"/>
</dbReference>
<evidence type="ECO:0000256" key="3">
    <source>
        <dbReference type="ARBA" id="ARBA00022777"/>
    </source>
</evidence>
<feature type="domain" description="Carbohydrate kinase FGGY C-terminal" evidence="5">
    <location>
        <begin position="258"/>
        <end position="447"/>
    </location>
</feature>
<organism evidence="6 7">
    <name type="scientific">Vibrio nigripulchritudo SOn1</name>
    <dbReference type="NCBI Taxonomy" id="1238450"/>
    <lineage>
        <taxon>Bacteria</taxon>
        <taxon>Pseudomonadati</taxon>
        <taxon>Pseudomonadota</taxon>
        <taxon>Gammaproteobacteria</taxon>
        <taxon>Vibrionales</taxon>
        <taxon>Vibrionaceae</taxon>
        <taxon>Vibrio</taxon>
    </lineage>
</organism>
<comment type="similarity">
    <text evidence="1">Belongs to the FGGY kinase family.</text>
</comment>
<dbReference type="GO" id="GO:0008744">
    <property type="term" value="F:L-xylulokinase activity"/>
    <property type="evidence" value="ECO:0007669"/>
    <property type="project" value="UniProtKB-EC"/>
</dbReference>
<dbReference type="RefSeq" id="WP_022612308.1">
    <property type="nucleotide sequence ID" value="NZ_LK391965.1"/>
</dbReference>
<dbReference type="PANTHER" id="PTHR43095">
    <property type="entry name" value="SUGAR KINASE"/>
    <property type="match status" value="1"/>
</dbReference>
<dbReference type="SUPFAM" id="SSF53067">
    <property type="entry name" value="Actin-like ATPase domain"/>
    <property type="match status" value="2"/>
</dbReference>
<keyword evidence="2 6" id="KW-0808">Transferase</keyword>
<dbReference type="EC" id="2.7.1.53" evidence="6"/>
<name>A0AAV2VSW6_9VIBR</name>
<dbReference type="InterPro" id="IPR018484">
    <property type="entry name" value="FGGY_N"/>
</dbReference>
<evidence type="ECO:0000313" key="7">
    <source>
        <dbReference type="Proteomes" id="UP000018211"/>
    </source>
</evidence>
<evidence type="ECO:0000259" key="5">
    <source>
        <dbReference type="Pfam" id="PF02782"/>
    </source>
</evidence>
<dbReference type="InterPro" id="IPR000577">
    <property type="entry name" value="Carb_kinase_FGGY"/>
</dbReference>